<dbReference type="PANTHER" id="PTHR35872:SF1">
    <property type="entry name" value="ALPHA-L-RHAMNOSIDASE C"/>
    <property type="match status" value="1"/>
</dbReference>
<evidence type="ECO:0000313" key="3">
    <source>
        <dbReference type="Proteomes" id="UP000037505"/>
    </source>
</evidence>
<organism evidence="2 3">
    <name type="scientific">Aspergillus nomiae NRRL (strain ATCC 15546 / NRRL 13137 / CBS 260.88 / M93)</name>
    <dbReference type="NCBI Taxonomy" id="1509407"/>
    <lineage>
        <taxon>Eukaryota</taxon>
        <taxon>Fungi</taxon>
        <taxon>Dikarya</taxon>
        <taxon>Ascomycota</taxon>
        <taxon>Pezizomycotina</taxon>
        <taxon>Eurotiomycetes</taxon>
        <taxon>Eurotiomycetidae</taxon>
        <taxon>Eurotiales</taxon>
        <taxon>Aspergillaceae</taxon>
        <taxon>Aspergillus</taxon>
        <taxon>Aspergillus subgen. Circumdati</taxon>
    </lineage>
</organism>
<keyword evidence="1" id="KW-0812">Transmembrane</keyword>
<keyword evidence="1" id="KW-0472">Membrane</keyword>
<dbReference type="Proteomes" id="UP000037505">
    <property type="component" value="Unassembled WGS sequence"/>
</dbReference>
<evidence type="ECO:0008006" key="4">
    <source>
        <dbReference type="Google" id="ProtNLM"/>
    </source>
</evidence>
<protein>
    <recommendedName>
        <fullName evidence="4">Alpha-L-rhamnosidase C</fullName>
    </recommendedName>
</protein>
<accession>A0A0L1J570</accession>
<evidence type="ECO:0000256" key="1">
    <source>
        <dbReference type="SAM" id="Phobius"/>
    </source>
</evidence>
<keyword evidence="3" id="KW-1185">Reference proteome</keyword>
<keyword evidence="1" id="KW-1133">Transmembrane helix</keyword>
<gene>
    <name evidence="2" type="ORF">ANOM_004207</name>
</gene>
<proteinExistence type="predicted"/>
<feature type="transmembrane region" description="Helical" evidence="1">
    <location>
        <begin position="91"/>
        <end position="112"/>
    </location>
</feature>
<evidence type="ECO:0000313" key="2">
    <source>
        <dbReference type="EMBL" id="KNG86936.1"/>
    </source>
</evidence>
<dbReference type="AlphaFoldDB" id="A0A0L1J570"/>
<dbReference type="GeneID" id="26806011"/>
<reference evidence="2 3" key="1">
    <citation type="submission" date="2014-06" db="EMBL/GenBank/DDBJ databases">
        <title>The Genome of the Aflatoxigenic Filamentous Fungus Aspergillus nomius.</title>
        <authorList>
            <person name="Moore M.G."/>
            <person name="Shannon B.M."/>
            <person name="Brian M.M."/>
        </authorList>
    </citation>
    <scope>NUCLEOTIDE SEQUENCE [LARGE SCALE GENOMIC DNA]</scope>
    <source>
        <strain evidence="2 3">NRRL 13137</strain>
    </source>
</reference>
<dbReference type="PANTHER" id="PTHR35872">
    <property type="entry name" value="INTEGRAL MEMBRANE PROTEIN (AFU_ORTHOLOGUE AFUA_5G07110)"/>
    <property type="match status" value="1"/>
</dbReference>
<dbReference type="Pfam" id="PF11204">
    <property type="entry name" value="DUF2985"/>
    <property type="match status" value="1"/>
</dbReference>
<feature type="transmembrane region" description="Helical" evidence="1">
    <location>
        <begin position="258"/>
        <end position="278"/>
    </location>
</feature>
<dbReference type="OrthoDB" id="6407410at2759"/>
<sequence>MTIIRSTVPALQGYEVVSHQRTQNELLESELLKTKEERSAGFERKRDMGLTKSWLHSYNRIQNQSDEATHLSDSFWTTTARPFARWMLTPMGILTTIYALNIVAWGGMLFLLMCNAAPAMCHPDCDSLDSSRRVWIEIDSQILNALFCVTGFGLAPWRIRDLYFWGLWRLSRSERSRQRGLGRLADIHSSWFLRPREVMDMLPTASSPTKLDVVHLTPTPLWKMDAVVWGNTLNTVFQTCLALCMWTMNRLNRPSWTTGLFVALACLVVGFAGGVTWLEQRRIKSNPIHEAVSVTAEGTTDAKPPSGT</sequence>
<feature type="transmembrane region" description="Helical" evidence="1">
    <location>
        <begin position="142"/>
        <end position="159"/>
    </location>
</feature>
<comment type="caution">
    <text evidence="2">The sequence shown here is derived from an EMBL/GenBank/DDBJ whole genome shotgun (WGS) entry which is preliminary data.</text>
</comment>
<dbReference type="STRING" id="1509407.A0A0L1J570"/>
<dbReference type="RefSeq" id="XP_015407859.1">
    <property type="nucleotide sequence ID" value="XM_015549464.1"/>
</dbReference>
<dbReference type="EMBL" id="JNOM01000097">
    <property type="protein sequence ID" value="KNG86936.1"/>
    <property type="molecule type" value="Genomic_DNA"/>
</dbReference>
<name>A0A0L1J570_ASPN3</name>
<dbReference type="InterPro" id="IPR021369">
    <property type="entry name" value="DUF2985"/>
</dbReference>